<accession>A0A438NE55</accession>
<evidence type="ECO:0000256" key="9">
    <source>
        <dbReference type="SAM" id="Coils"/>
    </source>
</evidence>
<dbReference type="PANTHER" id="PTHR47343">
    <property type="entry name" value="TRANSCRIPTIONAL ACTIVATOR SPT7"/>
    <property type="match status" value="1"/>
</dbReference>
<dbReference type="GO" id="GO:0005198">
    <property type="term" value="F:structural molecule activity"/>
    <property type="evidence" value="ECO:0007669"/>
    <property type="project" value="TreeGrafter"/>
</dbReference>
<evidence type="ECO:0000313" key="13">
    <source>
        <dbReference type="Proteomes" id="UP000288859"/>
    </source>
</evidence>
<evidence type="ECO:0000256" key="7">
    <source>
        <dbReference type="ARBA" id="ARBA00093633"/>
    </source>
</evidence>
<evidence type="ECO:0000256" key="5">
    <source>
        <dbReference type="ARBA" id="ARBA00023163"/>
    </source>
</evidence>
<dbReference type="GO" id="GO:0046695">
    <property type="term" value="C:SLIK (SAGA-like) complex"/>
    <property type="evidence" value="ECO:0007669"/>
    <property type="project" value="InterPro"/>
</dbReference>
<dbReference type="OrthoDB" id="21449at2759"/>
<feature type="compositionally biased region" description="Low complexity" evidence="10">
    <location>
        <begin position="47"/>
        <end position="63"/>
    </location>
</feature>
<organism evidence="12 13">
    <name type="scientific">Exophiala mesophila</name>
    <name type="common">Black yeast-like fungus</name>
    <dbReference type="NCBI Taxonomy" id="212818"/>
    <lineage>
        <taxon>Eukaryota</taxon>
        <taxon>Fungi</taxon>
        <taxon>Dikarya</taxon>
        <taxon>Ascomycota</taxon>
        <taxon>Pezizomycotina</taxon>
        <taxon>Eurotiomycetes</taxon>
        <taxon>Chaetothyriomycetidae</taxon>
        <taxon>Chaetothyriales</taxon>
        <taxon>Herpotrichiellaceae</taxon>
        <taxon>Exophiala</taxon>
    </lineage>
</organism>
<feature type="compositionally biased region" description="Basic and acidic residues" evidence="10">
    <location>
        <begin position="254"/>
        <end position="268"/>
    </location>
</feature>
<feature type="compositionally biased region" description="Low complexity" evidence="10">
    <location>
        <begin position="1068"/>
        <end position="1079"/>
    </location>
</feature>
<dbReference type="PROSITE" id="PS00633">
    <property type="entry name" value="BROMODOMAIN_1"/>
    <property type="match status" value="1"/>
</dbReference>
<evidence type="ECO:0000313" key="12">
    <source>
        <dbReference type="EMBL" id="RVX73975.1"/>
    </source>
</evidence>
<protein>
    <recommendedName>
        <fullName evidence="7">SAGA complex subunit Spt7</fullName>
    </recommendedName>
</protein>
<feature type="region of interest" description="Disordered" evidence="10">
    <location>
        <begin position="254"/>
        <end position="280"/>
    </location>
</feature>
<evidence type="ECO:0000256" key="10">
    <source>
        <dbReference type="SAM" id="MobiDB-lite"/>
    </source>
</evidence>
<dbReference type="Pfam" id="PF00439">
    <property type="entry name" value="Bromodomain"/>
    <property type="match status" value="1"/>
</dbReference>
<evidence type="ECO:0000256" key="6">
    <source>
        <dbReference type="ARBA" id="ARBA00023242"/>
    </source>
</evidence>
<feature type="region of interest" description="Disordered" evidence="10">
    <location>
        <begin position="112"/>
        <end position="215"/>
    </location>
</feature>
<dbReference type="SMART" id="SM00297">
    <property type="entry name" value="BROMO"/>
    <property type="match status" value="1"/>
</dbReference>
<feature type="region of interest" description="Disordered" evidence="10">
    <location>
        <begin position="450"/>
        <end position="554"/>
    </location>
</feature>
<evidence type="ECO:0000256" key="3">
    <source>
        <dbReference type="ARBA" id="ARBA00023015"/>
    </source>
</evidence>
<feature type="compositionally biased region" description="Polar residues" evidence="10">
    <location>
        <begin position="269"/>
        <end position="280"/>
    </location>
</feature>
<feature type="compositionally biased region" description="Basic residues" evidence="10">
    <location>
        <begin position="480"/>
        <end position="489"/>
    </location>
</feature>
<dbReference type="FunFam" id="1.20.920.10:FF:000032">
    <property type="entry name" value="Transcriptional activator spt7"/>
    <property type="match status" value="1"/>
</dbReference>
<feature type="region of interest" description="Disordered" evidence="10">
    <location>
        <begin position="1"/>
        <end position="81"/>
    </location>
</feature>
<dbReference type="Proteomes" id="UP000288859">
    <property type="component" value="Unassembled WGS sequence"/>
</dbReference>
<keyword evidence="2" id="KW-0597">Phosphoprotein</keyword>
<dbReference type="PRINTS" id="PR00503">
    <property type="entry name" value="BROMODOMAIN"/>
</dbReference>
<feature type="compositionally biased region" description="Polar residues" evidence="10">
    <location>
        <begin position="514"/>
        <end position="524"/>
    </location>
</feature>
<dbReference type="EMBL" id="NAJM01000006">
    <property type="protein sequence ID" value="RVX73975.1"/>
    <property type="molecule type" value="Genomic_DNA"/>
</dbReference>
<dbReference type="Gene3D" id="1.20.920.10">
    <property type="entry name" value="Bromodomain-like"/>
    <property type="match status" value="1"/>
</dbReference>
<feature type="coiled-coil region" evidence="9">
    <location>
        <begin position="292"/>
        <end position="319"/>
    </location>
</feature>
<dbReference type="InterPro" id="IPR009072">
    <property type="entry name" value="Histone-fold"/>
</dbReference>
<keyword evidence="3" id="KW-0805">Transcription regulation</keyword>
<dbReference type="SUPFAM" id="SSF47370">
    <property type="entry name" value="Bromodomain"/>
    <property type="match status" value="1"/>
</dbReference>
<comment type="caution">
    <text evidence="12">The sequence shown here is derived from an EMBL/GenBank/DDBJ whole genome shotgun (WGS) entry which is preliminary data.</text>
</comment>
<dbReference type="PANTHER" id="PTHR47343:SF1">
    <property type="entry name" value="TRANSCRIPTIONAL ACTIVATOR SPT7"/>
    <property type="match status" value="1"/>
</dbReference>
<gene>
    <name evidence="12" type="ORF">B0A52_02865</name>
</gene>
<dbReference type="GO" id="GO:0046982">
    <property type="term" value="F:protein heterodimerization activity"/>
    <property type="evidence" value="ECO:0007669"/>
    <property type="project" value="InterPro"/>
</dbReference>
<dbReference type="GO" id="GO:0000124">
    <property type="term" value="C:SAGA complex"/>
    <property type="evidence" value="ECO:0007669"/>
    <property type="project" value="InterPro"/>
</dbReference>
<comment type="subcellular location">
    <subcellularLocation>
        <location evidence="1">Nucleus</location>
    </subcellularLocation>
</comment>
<dbReference type="CDD" id="cd05510">
    <property type="entry name" value="Bromo_SPT7_like"/>
    <property type="match status" value="1"/>
</dbReference>
<feature type="region of interest" description="Disordered" evidence="10">
    <location>
        <begin position="1024"/>
        <end position="1189"/>
    </location>
</feature>
<feature type="compositionally biased region" description="Acidic residues" evidence="10">
    <location>
        <begin position="142"/>
        <end position="157"/>
    </location>
</feature>
<dbReference type="InterPro" id="IPR018359">
    <property type="entry name" value="Bromodomain_CS"/>
</dbReference>
<proteinExistence type="predicted"/>
<dbReference type="PROSITE" id="PS50014">
    <property type="entry name" value="BROMODOMAIN_2"/>
    <property type="match status" value="1"/>
</dbReference>
<dbReference type="GO" id="GO:0005634">
    <property type="term" value="C:nucleus"/>
    <property type="evidence" value="ECO:0007669"/>
    <property type="project" value="UniProtKB-SubCell"/>
</dbReference>
<feature type="domain" description="Bromo" evidence="11">
    <location>
        <begin position="351"/>
        <end position="421"/>
    </location>
</feature>
<dbReference type="AlphaFoldDB" id="A0A438NE55"/>
<keyword evidence="5" id="KW-0804">Transcription</keyword>
<name>A0A438NE55_EXOME</name>
<evidence type="ECO:0000256" key="2">
    <source>
        <dbReference type="ARBA" id="ARBA00022553"/>
    </source>
</evidence>
<reference evidence="12 13" key="1">
    <citation type="submission" date="2017-03" db="EMBL/GenBank/DDBJ databases">
        <title>Genomes of endolithic fungi from Antarctica.</title>
        <authorList>
            <person name="Coleine C."/>
            <person name="Masonjones S."/>
            <person name="Stajich J.E."/>
        </authorList>
    </citation>
    <scope>NUCLEOTIDE SEQUENCE [LARGE SCALE GENOMIC DNA]</scope>
    <source>
        <strain evidence="12 13">CCFEE 6314</strain>
    </source>
</reference>
<dbReference type="Gene3D" id="1.10.20.10">
    <property type="entry name" value="Histone, subunit A"/>
    <property type="match status" value="1"/>
</dbReference>
<dbReference type="InterPro" id="IPR036427">
    <property type="entry name" value="Bromodomain-like_sf"/>
</dbReference>
<keyword evidence="9" id="KW-0175">Coiled coil</keyword>
<evidence type="ECO:0000256" key="1">
    <source>
        <dbReference type="ARBA" id="ARBA00004123"/>
    </source>
</evidence>
<evidence type="ECO:0000256" key="8">
    <source>
        <dbReference type="PROSITE-ProRule" id="PRU00035"/>
    </source>
</evidence>
<feature type="compositionally biased region" description="Low complexity" evidence="10">
    <location>
        <begin position="531"/>
        <end position="548"/>
    </location>
</feature>
<keyword evidence="4 8" id="KW-0103">Bromodomain</keyword>
<evidence type="ECO:0000259" key="11">
    <source>
        <dbReference type="PROSITE" id="PS50014"/>
    </source>
</evidence>
<dbReference type="InterPro" id="IPR037782">
    <property type="entry name" value="Spt7"/>
</dbReference>
<feature type="compositionally biased region" description="Basic and acidic residues" evidence="10">
    <location>
        <begin position="18"/>
        <end position="33"/>
    </location>
</feature>
<dbReference type="InterPro" id="IPR001487">
    <property type="entry name" value="Bromodomain"/>
</dbReference>
<sequence length="1189" mass="131127">MPPNSQLGRRGRLGCQKPPDDDHPLHSLHRDSIHGFLRAPSRPHTPSSFSRLRSLGSGSQSGQATDTEANPDQDPQVLRFRALYQDTESKLSTLFDSLGQVVVTHRPRHNDLLASSPSANAPNGLDPAAAPAPLSKKRKLDDDYDDYDDDDEDEEPDLSTTSPLKDKPNKVHIIADSTSSPLARPAHLAGALSDSTKPAPKPTAAQQKESAEDARKKLEEAKRKEIETVQSLSRSMFFTLENDRDAMLDQQRLDEAERRAEAEAEGHANRQNASAQQGSLSKANLGASSLTLKNLIALLDEHRSAVHATESELRALMSEVRKNRSKWASEDKVGQEELYESAEKVLTELKAHTEHSTPFLNPVKKKDAPDYHVIIKHPMDLGTMTKKLKQFAYKSKKEFVDDLCQIWKNCLRFNSSPDHPFRKHALFMQKETDKLVPLIPDIVIRDRAEVEAEERRQQIANGELDDGAEESDDEPIMSSRGRKAPKKSTKSVGQTSRKAPPETTPVPETKPVLQSLSSVQQNVRADSEVDGSQGQSTPPPGGILTPIGAQGPGSVIGAGSEALDMDLPGLPAPAPAPEYEDEDYKLWKQKTKRDRAMLAAARHRLFRGDKLNPDENALLRSKAGMRRWQRIQDEIAGKGTSDVTGQAAERDKLQGQSLAEGMEIEEDSLLPDYYDSLAAIPDLEPEQRWEQDSEGHVIEHSERYLRLYPPNQFTAPRSKFTLKMEANMRQMQETRKIVSKIGVVKQMQLQSQTYQNQFQKYQPEPFVEQDIPNHVVADAGPLIAPWVAKASFQRAIGQVFFQAGFEEFQPSALEAVTDLATDFFTRLCTTIINYREDYKIPSSTVPAGQGEKANTQPAYVTPTTTEEAILHSLHTSGLSINDLDGFVKEDVDRLGTRLTTLHDRMKAHLADLLRPALTDDTAHGHGTFVDGGEQFVGGDFAGDLDEDFFGFRELGLDREFGMASLTVPFHILQNRLGISNQQSNEAELSEKVFKEPPRWPKVNVENVEEQPGIVKEWFKKRLHDNGDRPLTEDLDLPPKQRPGYGRARVPASGKIGDGNLKSNASPVKKAAAAGKNQNAPKPPPIATPADKGKRKSIVANGITTGEDSPIFNGVNPSTPGPGGDGSPTKKENKVAPQKSKPTPIEKPSTADKDDSMMDLFVDVPETNGVDKVNGVENDGDASMMSPESL</sequence>
<keyword evidence="6" id="KW-0539">Nucleus</keyword>
<dbReference type="VEuPathDB" id="FungiDB:PV10_02384"/>
<evidence type="ECO:0000256" key="4">
    <source>
        <dbReference type="ARBA" id="ARBA00023117"/>
    </source>
</evidence>
<feature type="compositionally biased region" description="Acidic residues" evidence="10">
    <location>
        <begin position="463"/>
        <end position="475"/>
    </location>
</feature>
<dbReference type="GO" id="GO:0006357">
    <property type="term" value="P:regulation of transcription by RNA polymerase II"/>
    <property type="evidence" value="ECO:0007669"/>
    <property type="project" value="UniProtKB-ARBA"/>
</dbReference>
<dbReference type="GO" id="GO:0006325">
    <property type="term" value="P:chromatin organization"/>
    <property type="evidence" value="ECO:0007669"/>
    <property type="project" value="UniProtKB-ARBA"/>
</dbReference>